<name>A0A9J6FSH8_HAELO</name>
<gene>
    <name evidence="3" type="ORF">HPB48_018899</name>
</gene>
<dbReference type="Gene3D" id="3.80.10.10">
    <property type="entry name" value="Ribonuclease Inhibitor"/>
    <property type="match status" value="2"/>
</dbReference>
<evidence type="ECO:0008006" key="5">
    <source>
        <dbReference type="Google" id="ProtNLM"/>
    </source>
</evidence>
<dbReference type="SMART" id="SM00369">
    <property type="entry name" value="LRR_TYP"/>
    <property type="match status" value="7"/>
</dbReference>
<dbReference type="EMBL" id="JABSTR010000004">
    <property type="protein sequence ID" value="KAH9369150.1"/>
    <property type="molecule type" value="Genomic_DNA"/>
</dbReference>
<dbReference type="PANTHER" id="PTHR48051">
    <property type="match status" value="1"/>
</dbReference>
<sequence>MAVDWDIDEAPPPVIDLSGQELSEGSLGQRLREAAAAWDDDECDGPRSLRLERNQLVGLPSSALALLGLQLHTLDVSHNVLFGLGESLPCPNLRVLVARGNHLTSLPKRMPPTLQVVNLSGNQFATLPDQLTQLPELRILYMGGNRLSQLPDSVGRMLSLEALYLGGNQLEELPASLGRLWRLRSLCLSGNRLASVPASLADLRSLRSLALHDNRLRTLPPGLVRLGQLVELSLRGNPLVSRFVHDLTYRAPSLRELAARCLVRAGLLDTAAAEQLPASLREYVASAHHCVNPRCGGVYFDSHVERIQFVDFCGKYRLPLLQYLCSTQCSSQLAAASEEPVPEDPNRLRRVLLG</sequence>
<dbReference type="GO" id="GO:0005737">
    <property type="term" value="C:cytoplasm"/>
    <property type="evidence" value="ECO:0007669"/>
    <property type="project" value="TreeGrafter"/>
</dbReference>
<dbReference type="PROSITE" id="PS51450">
    <property type="entry name" value="LRR"/>
    <property type="match status" value="1"/>
</dbReference>
<proteinExistence type="predicted"/>
<dbReference type="InterPro" id="IPR032675">
    <property type="entry name" value="LRR_dom_sf"/>
</dbReference>
<dbReference type="Pfam" id="PF13855">
    <property type="entry name" value="LRR_8"/>
    <property type="match status" value="2"/>
</dbReference>
<reference evidence="3 4" key="1">
    <citation type="journal article" date="2020" name="Cell">
        <title>Large-Scale Comparative Analyses of Tick Genomes Elucidate Their Genetic Diversity and Vector Capacities.</title>
        <authorList>
            <consortium name="Tick Genome and Microbiome Consortium (TIGMIC)"/>
            <person name="Jia N."/>
            <person name="Wang J."/>
            <person name="Shi W."/>
            <person name="Du L."/>
            <person name="Sun Y."/>
            <person name="Zhan W."/>
            <person name="Jiang J.F."/>
            <person name="Wang Q."/>
            <person name="Zhang B."/>
            <person name="Ji P."/>
            <person name="Bell-Sakyi L."/>
            <person name="Cui X.M."/>
            <person name="Yuan T.T."/>
            <person name="Jiang B.G."/>
            <person name="Yang W.F."/>
            <person name="Lam T.T."/>
            <person name="Chang Q.C."/>
            <person name="Ding S.J."/>
            <person name="Wang X.J."/>
            <person name="Zhu J.G."/>
            <person name="Ruan X.D."/>
            <person name="Zhao L."/>
            <person name="Wei J.T."/>
            <person name="Ye R.Z."/>
            <person name="Que T.C."/>
            <person name="Du C.H."/>
            <person name="Zhou Y.H."/>
            <person name="Cheng J.X."/>
            <person name="Dai P.F."/>
            <person name="Guo W.B."/>
            <person name="Han X.H."/>
            <person name="Huang E.J."/>
            <person name="Li L.F."/>
            <person name="Wei W."/>
            <person name="Gao Y.C."/>
            <person name="Liu J.Z."/>
            <person name="Shao H.Z."/>
            <person name="Wang X."/>
            <person name="Wang C.C."/>
            <person name="Yang T.C."/>
            <person name="Huo Q.B."/>
            <person name="Li W."/>
            <person name="Chen H.Y."/>
            <person name="Chen S.E."/>
            <person name="Zhou L.G."/>
            <person name="Ni X.B."/>
            <person name="Tian J.H."/>
            <person name="Sheng Y."/>
            <person name="Liu T."/>
            <person name="Pan Y.S."/>
            <person name="Xia L.Y."/>
            <person name="Li J."/>
            <person name="Zhao F."/>
            <person name="Cao W.C."/>
        </authorList>
    </citation>
    <scope>NUCLEOTIDE SEQUENCE [LARGE SCALE GENOMIC DNA]</scope>
    <source>
        <strain evidence="3">HaeL-2018</strain>
    </source>
</reference>
<evidence type="ECO:0000313" key="3">
    <source>
        <dbReference type="EMBL" id="KAH9369150.1"/>
    </source>
</evidence>
<evidence type="ECO:0000256" key="1">
    <source>
        <dbReference type="ARBA" id="ARBA00022614"/>
    </source>
</evidence>
<dbReference type="SMART" id="SM00364">
    <property type="entry name" value="LRR_BAC"/>
    <property type="match status" value="6"/>
</dbReference>
<dbReference type="InterPro" id="IPR001611">
    <property type="entry name" value="Leu-rich_rpt"/>
</dbReference>
<dbReference type="VEuPathDB" id="VectorBase:HLOH_054132"/>
<dbReference type="Proteomes" id="UP000821853">
    <property type="component" value="Chromosome 2"/>
</dbReference>
<dbReference type="OMA" id="ANGHCEG"/>
<evidence type="ECO:0000313" key="4">
    <source>
        <dbReference type="Proteomes" id="UP000821853"/>
    </source>
</evidence>
<dbReference type="InterPro" id="IPR050216">
    <property type="entry name" value="LRR_domain-containing"/>
</dbReference>
<keyword evidence="1" id="KW-0433">Leucine-rich repeat</keyword>
<dbReference type="InterPro" id="IPR003591">
    <property type="entry name" value="Leu-rich_rpt_typical-subtyp"/>
</dbReference>
<dbReference type="AlphaFoldDB" id="A0A9J6FSH8"/>
<dbReference type="PANTHER" id="PTHR48051:SF1">
    <property type="entry name" value="RAS SUPPRESSOR PROTEIN 1"/>
    <property type="match status" value="1"/>
</dbReference>
<evidence type="ECO:0000256" key="2">
    <source>
        <dbReference type="ARBA" id="ARBA00022737"/>
    </source>
</evidence>
<accession>A0A9J6FSH8</accession>
<comment type="caution">
    <text evidence="3">The sequence shown here is derived from an EMBL/GenBank/DDBJ whole genome shotgun (WGS) entry which is preliminary data.</text>
</comment>
<dbReference type="OrthoDB" id="1053178at2759"/>
<protein>
    <recommendedName>
        <fullName evidence="5">Leucine-rich repeat-containing protein 58</fullName>
    </recommendedName>
</protein>
<keyword evidence="4" id="KW-1185">Reference proteome</keyword>
<organism evidence="3 4">
    <name type="scientific">Haemaphysalis longicornis</name>
    <name type="common">Bush tick</name>
    <dbReference type="NCBI Taxonomy" id="44386"/>
    <lineage>
        <taxon>Eukaryota</taxon>
        <taxon>Metazoa</taxon>
        <taxon>Ecdysozoa</taxon>
        <taxon>Arthropoda</taxon>
        <taxon>Chelicerata</taxon>
        <taxon>Arachnida</taxon>
        <taxon>Acari</taxon>
        <taxon>Parasitiformes</taxon>
        <taxon>Ixodida</taxon>
        <taxon>Ixodoidea</taxon>
        <taxon>Ixodidae</taxon>
        <taxon>Haemaphysalinae</taxon>
        <taxon>Haemaphysalis</taxon>
    </lineage>
</organism>
<keyword evidence="2" id="KW-0677">Repeat</keyword>
<dbReference type="SUPFAM" id="SSF52058">
    <property type="entry name" value="L domain-like"/>
    <property type="match status" value="1"/>
</dbReference>